<evidence type="ECO:0000313" key="6">
    <source>
        <dbReference type="EMBL" id="SMP71871.1"/>
    </source>
</evidence>
<comment type="subunit">
    <text evidence="3">Homodimer; the beta-strands of each monomer intercalate to form a hydrophobic core, while the alpha-helices form wings that extend away from the core.</text>
</comment>
<comment type="similarity">
    <text evidence="3">Belongs to the CsrA/RsmA family.</text>
</comment>
<dbReference type="Pfam" id="PF02599">
    <property type="entry name" value="CsrA"/>
    <property type="match status" value="1"/>
</dbReference>
<sequence length="264" mass="29015">MLVLSRKTDEAIVFPNLGITISILRTDNRTARVGIDAPKNIRVLRKELTDGSTEETFDVASFEQACITTSKDLHKLRNQLNTLNLGLQYYRYQMNAGNTAAANATFAKVISQLGKIEKSVGRQAAAQETLEATTRLNQVKVLLVEDDVDQREMLAGLLSLRGCKVATASSGDEALSYLEENSAPDYVLMDMRMPNGDGASTVRELRKRSTTTDLRILATSGTSPQELGVQQGTSGVERWFPKPINADALVQYMQCDPLEQNVTV</sequence>
<evidence type="ECO:0000256" key="1">
    <source>
        <dbReference type="ARBA" id="ARBA00022553"/>
    </source>
</evidence>
<evidence type="ECO:0000256" key="3">
    <source>
        <dbReference type="HAMAP-Rule" id="MF_00167"/>
    </source>
</evidence>
<feature type="domain" description="Response regulatory" evidence="5">
    <location>
        <begin position="140"/>
        <end position="257"/>
    </location>
</feature>
<name>A0ABY1QHP9_9BACT</name>
<dbReference type="InterPro" id="IPR003751">
    <property type="entry name" value="CsrA"/>
</dbReference>
<dbReference type="EMBL" id="FXUG01000014">
    <property type="protein sequence ID" value="SMP71871.1"/>
    <property type="molecule type" value="Genomic_DNA"/>
</dbReference>
<dbReference type="HAMAP" id="MF_00167">
    <property type="entry name" value="CsrA"/>
    <property type="match status" value="1"/>
</dbReference>
<dbReference type="Gene3D" id="2.60.40.4380">
    <property type="entry name" value="Translational regulator CsrA"/>
    <property type="match status" value="1"/>
</dbReference>
<keyword evidence="1 4" id="KW-0597">Phosphoprotein</keyword>
<keyword evidence="2" id="KW-0902">Two-component regulatory system</keyword>
<dbReference type="Gene3D" id="3.40.50.2300">
    <property type="match status" value="1"/>
</dbReference>
<feature type="modified residue" description="4-aspartylphosphate" evidence="4">
    <location>
        <position position="190"/>
    </location>
</feature>
<gene>
    <name evidence="3" type="primary">csrA</name>
    <name evidence="6" type="ORF">SAMN06265222_114132</name>
</gene>
<protein>
    <recommendedName>
        <fullName evidence="3">Translational regulator CsrA</fullName>
    </recommendedName>
</protein>
<evidence type="ECO:0000259" key="5">
    <source>
        <dbReference type="PROSITE" id="PS50110"/>
    </source>
</evidence>
<evidence type="ECO:0000313" key="7">
    <source>
        <dbReference type="Proteomes" id="UP001158067"/>
    </source>
</evidence>
<dbReference type="RefSeq" id="WP_283434521.1">
    <property type="nucleotide sequence ID" value="NZ_FXUG01000014.1"/>
</dbReference>
<dbReference type="InterPro" id="IPR050595">
    <property type="entry name" value="Bact_response_regulator"/>
</dbReference>
<dbReference type="InterPro" id="IPR011006">
    <property type="entry name" value="CheY-like_superfamily"/>
</dbReference>
<dbReference type="PROSITE" id="PS50110">
    <property type="entry name" value="RESPONSE_REGULATORY"/>
    <property type="match status" value="1"/>
</dbReference>
<keyword evidence="7" id="KW-1185">Reference proteome</keyword>
<comment type="function">
    <text evidence="3">A translational regulator that binds mRNA to regulate translation initiation and/or mRNA stability. Usually binds in the 5'-UTR at or near the Shine-Dalgarno sequence preventing ribosome-binding, thus repressing translation. Its main target seems to be the major flagellin gene, while its function is anatagonized by FliW.</text>
</comment>
<keyword evidence="3" id="KW-1005">Bacterial flagellum biogenesis</keyword>
<dbReference type="SMART" id="SM00448">
    <property type="entry name" value="REC"/>
    <property type="match status" value="1"/>
</dbReference>
<keyword evidence="3" id="KW-0678">Repressor</keyword>
<reference evidence="6 7" key="1">
    <citation type="submission" date="2017-05" db="EMBL/GenBank/DDBJ databases">
        <authorList>
            <person name="Varghese N."/>
            <person name="Submissions S."/>
        </authorList>
    </citation>
    <scope>NUCLEOTIDE SEQUENCE [LARGE SCALE GENOMIC DNA]</scope>
    <source>
        <strain evidence="6 7">DSM 25457</strain>
    </source>
</reference>
<dbReference type="Proteomes" id="UP001158067">
    <property type="component" value="Unassembled WGS sequence"/>
</dbReference>
<organism evidence="6 7">
    <name type="scientific">Neorhodopirellula lusitana</name>
    <dbReference type="NCBI Taxonomy" id="445327"/>
    <lineage>
        <taxon>Bacteria</taxon>
        <taxon>Pseudomonadati</taxon>
        <taxon>Planctomycetota</taxon>
        <taxon>Planctomycetia</taxon>
        <taxon>Pirellulales</taxon>
        <taxon>Pirellulaceae</taxon>
        <taxon>Neorhodopirellula</taxon>
    </lineage>
</organism>
<keyword evidence="3" id="KW-0963">Cytoplasm</keyword>
<keyword evidence="3" id="KW-0810">Translation regulation</keyword>
<dbReference type="PANTHER" id="PTHR44591">
    <property type="entry name" value="STRESS RESPONSE REGULATOR PROTEIN 1"/>
    <property type="match status" value="1"/>
</dbReference>
<evidence type="ECO:0000256" key="2">
    <source>
        <dbReference type="ARBA" id="ARBA00023012"/>
    </source>
</evidence>
<dbReference type="SUPFAM" id="SSF52172">
    <property type="entry name" value="CheY-like"/>
    <property type="match status" value="1"/>
</dbReference>
<comment type="subcellular location">
    <subcellularLocation>
        <location evidence="3">Cytoplasm</location>
    </subcellularLocation>
</comment>
<dbReference type="SUPFAM" id="SSF117130">
    <property type="entry name" value="CsrA-like"/>
    <property type="match status" value="1"/>
</dbReference>
<evidence type="ECO:0000256" key="4">
    <source>
        <dbReference type="PROSITE-ProRule" id="PRU00169"/>
    </source>
</evidence>
<dbReference type="CDD" id="cd17546">
    <property type="entry name" value="REC_hyHK_CKI1_RcsC-like"/>
    <property type="match status" value="1"/>
</dbReference>
<dbReference type="InterPro" id="IPR036107">
    <property type="entry name" value="CsrA_sf"/>
</dbReference>
<comment type="caution">
    <text evidence="6">The sequence shown here is derived from an EMBL/GenBank/DDBJ whole genome shotgun (WGS) entry which is preliminary data.</text>
</comment>
<dbReference type="PANTHER" id="PTHR44591:SF14">
    <property type="entry name" value="PROTEIN PILG"/>
    <property type="match status" value="1"/>
</dbReference>
<accession>A0ABY1QHP9</accession>
<proteinExistence type="inferred from homology"/>
<dbReference type="Pfam" id="PF00072">
    <property type="entry name" value="Response_reg"/>
    <property type="match status" value="1"/>
</dbReference>
<dbReference type="InterPro" id="IPR001789">
    <property type="entry name" value="Sig_transdc_resp-reg_receiver"/>
</dbReference>
<keyword evidence="3" id="KW-0694">RNA-binding</keyword>